<dbReference type="Proteomes" id="UP000639772">
    <property type="component" value="Chromosome 11"/>
</dbReference>
<evidence type="ECO:0000313" key="1">
    <source>
        <dbReference type="EMBL" id="KAG0461288.1"/>
    </source>
</evidence>
<gene>
    <name evidence="2" type="ORF">HPP92_021220</name>
    <name evidence="1" type="ORF">HPP92_021585</name>
</gene>
<comment type="caution">
    <text evidence="1">The sequence shown here is derived from an EMBL/GenBank/DDBJ whole genome shotgun (WGS) entry which is preliminary data.</text>
</comment>
<keyword evidence="3" id="KW-1185">Reference proteome</keyword>
<name>A0A835UH87_VANPL</name>
<evidence type="ECO:0000313" key="3">
    <source>
        <dbReference type="Proteomes" id="UP000636800"/>
    </source>
</evidence>
<dbReference type="AlphaFoldDB" id="A0A835UH87"/>
<evidence type="ECO:0000313" key="4">
    <source>
        <dbReference type="Proteomes" id="UP000639772"/>
    </source>
</evidence>
<dbReference type="EMBL" id="JADCNM010000011">
    <property type="protein sequence ID" value="KAG0462744.1"/>
    <property type="molecule type" value="Genomic_DNA"/>
</dbReference>
<sequence length="119" mass="13443">MKDQFSVNGIISIQVDEKYAQVSSSLELSSTIKAQHRVFSLHKQVLICDEVMVVQELAVLHPQLAQPVLPVLPNACFLPDLPPADSWFKSILFLFFWIHQCLKLPPSEPDLLSRQDDSS</sequence>
<accession>A0A835UH87</accession>
<proteinExistence type="predicted"/>
<evidence type="ECO:0000313" key="2">
    <source>
        <dbReference type="EMBL" id="KAG0462744.1"/>
    </source>
</evidence>
<dbReference type="EMBL" id="JADCNL010000011">
    <property type="protein sequence ID" value="KAG0461288.1"/>
    <property type="molecule type" value="Genomic_DNA"/>
</dbReference>
<dbReference type="Proteomes" id="UP000636800">
    <property type="component" value="Chromosome 11"/>
</dbReference>
<organism evidence="1 3">
    <name type="scientific">Vanilla planifolia</name>
    <name type="common">Vanilla</name>
    <dbReference type="NCBI Taxonomy" id="51239"/>
    <lineage>
        <taxon>Eukaryota</taxon>
        <taxon>Viridiplantae</taxon>
        <taxon>Streptophyta</taxon>
        <taxon>Embryophyta</taxon>
        <taxon>Tracheophyta</taxon>
        <taxon>Spermatophyta</taxon>
        <taxon>Magnoliopsida</taxon>
        <taxon>Liliopsida</taxon>
        <taxon>Asparagales</taxon>
        <taxon>Orchidaceae</taxon>
        <taxon>Vanilloideae</taxon>
        <taxon>Vanilleae</taxon>
        <taxon>Vanilla</taxon>
    </lineage>
</organism>
<protein>
    <submittedName>
        <fullName evidence="1">Uncharacterized protein</fullName>
    </submittedName>
</protein>
<reference evidence="3 4" key="1">
    <citation type="journal article" date="2020" name="Nat. Food">
        <title>A phased Vanilla planifolia genome enables genetic improvement of flavour and production.</title>
        <authorList>
            <person name="Hasing T."/>
            <person name="Tang H."/>
            <person name="Brym M."/>
            <person name="Khazi F."/>
            <person name="Huang T."/>
            <person name="Chambers A.H."/>
        </authorList>
    </citation>
    <scope>NUCLEOTIDE SEQUENCE [LARGE SCALE GENOMIC DNA]</scope>
    <source>
        <tissue evidence="1">Leaf</tissue>
    </source>
</reference>